<feature type="repeat" description="NHL" evidence="2">
    <location>
        <begin position="525"/>
        <end position="555"/>
    </location>
</feature>
<name>A0A223P2A0_9SPHI</name>
<dbReference type="GO" id="GO:0016301">
    <property type="term" value="F:kinase activity"/>
    <property type="evidence" value="ECO:0007669"/>
    <property type="project" value="UniProtKB-KW"/>
</dbReference>
<reference evidence="4 5" key="1">
    <citation type="submission" date="2017-08" db="EMBL/GenBank/DDBJ databases">
        <title>Complete genome sequence of Mucilaginibacter sp. strain BJC16-A31.</title>
        <authorList>
            <consortium name="Henan University of Science and Technology"/>
            <person name="You X."/>
        </authorList>
    </citation>
    <scope>NUCLEOTIDE SEQUENCE [LARGE SCALE GENOMIC DNA]</scope>
    <source>
        <strain evidence="4 5">BJC16-A31</strain>
    </source>
</reference>
<feature type="domain" description="Cadherin-like beta-sandwich-like" evidence="3">
    <location>
        <begin position="2209"/>
        <end position="2301"/>
    </location>
</feature>
<evidence type="ECO:0000313" key="4">
    <source>
        <dbReference type="EMBL" id="ASU36279.1"/>
    </source>
</evidence>
<evidence type="ECO:0000259" key="3">
    <source>
        <dbReference type="Pfam" id="PF12733"/>
    </source>
</evidence>
<feature type="repeat" description="NHL" evidence="2">
    <location>
        <begin position="392"/>
        <end position="432"/>
    </location>
</feature>
<dbReference type="RefSeq" id="WP_170309775.1">
    <property type="nucleotide sequence ID" value="NZ_CP022743.1"/>
</dbReference>
<keyword evidence="4" id="KW-0808">Transferase</keyword>
<keyword evidence="1" id="KW-0677">Repeat</keyword>
<dbReference type="InterPro" id="IPR011042">
    <property type="entry name" value="6-blade_b-propeller_TolB-like"/>
</dbReference>
<dbReference type="InterPro" id="IPR013783">
    <property type="entry name" value="Ig-like_fold"/>
</dbReference>
<feature type="repeat" description="NHL" evidence="2">
    <location>
        <begin position="1115"/>
        <end position="1145"/>
    </location>
</feature>
<feature type="domain" description="Cadherin-like beta-sandwich-like" evidence="3">
    <location>
        <begin position="2012"/>
        <end position="2104"/>
    </location>
</feature>
<feature type="repeat" description="NHL" evidence="2">
    <location>
        <begin position="1197"/>
        <end position="1227"/>
    </location>
</feature>
<dbReference type="InterPro" id="IPR050952">
    <property type="entry name" value="TRIM-NHL_E3_ligases"/>
</dbReference>
<evidence type="ECO:0000313" key="5">
    <source>
        <dbReference type="Proteomes" id="UP000215002"/>
    </source>
</evidence>
<dbReference type="InterPro" id="IPR015919">
    <property type="entry name" value="Cadherin-like_sf"/>
</dbReference>
<proteinExistence type="predicted"/>
<dbReference type="GO" id="GO:0008270">
    <property type="term" value="F:zinc ion binding"/>
    <property type="evidence" value="ECO:0007669"/>
    <property type="project" value="UniProtKB-KW"/>
</dbReference>
<dbReference type="CDD" id="cd05819">
    <property type="entry name" value="NHL"/>
    <property type="match status" value="5"/>
</dbReference>
<dbReference type="Pfam" id="PF12733">
    <property type="entry name" value="Cadherin-like"/>
    <property type="match status" value="6"/>
</dbReference>
<evidence type="ECO:0000256" key="2">
    <source>
        <dbReference type="PROSITE-ProRule" id="PRU00504"/>
    </source>
</evidence>
<feature type="domain" description="Cadherin-like beta-sandwich-like" evidence="3">
    <location>
        <begin position="1916"/>
        <end position="2001"/>
    </location>
</feature>
<keyword evidence="5" id="KW-1185">Reference proteome</keyword>
<dbReference type="Gene3D" id="2.60.40.10">
    <property type="entry name" value="Immunoglobulins"/>
    <property type="match status" value="1"/>
</dbReference>
<dbReference type="EMBL" id="CP022743">
    <property type="protein sequence ID" value="ASU36279.1"/>
    <property type="molecule type" value="Genomic_DNA"/>
</dbReference>
<feature type="repeat" description="NHL" evidence="2">
    <location>
        <begin position="1400"/>
        <end position="1440"/>
    </location>
</feature>
<dbReference type="Pfam" id="PF13585">
    <property type="entry name" value="CHU_C"/>
    <property type="match status" value="1"/>
</dbReference>
<feature type="domain" description="Cadherin-like beta-sandwich-like" evidence="3">
    <location>
        <begin position="1708"/>
        <end position="1799"/>
    </location>
</feature>
<feature type="repeat" description="NHL" evidence="2">
    <location>
        <begin position="56"/>
        <end position="96"/>
    </location>
</feature>
<evidence type="ECO:0000256" key="1">
    <source>
        <dbReference type="ARBA" id="ARBA00022737"/>
    </source>
</evidence>
<feature type="repeat" description="NHL" evidence="2">
    <location>
        <begin position="1451"/>
        <end position="1481"/>
    </location>
</feature>
<feature type="domain" description="Cadherin-like beta-sandwich-like" evidence="3">
    <location>
        <begin position="1831"/>
        <end position="1902"/>
    </location>
</feature>
<feature type="repeat" description="NHL" evidence="2">
    <location>
        <begin position="189"/>
        <end position="219"/>
    </location>
</feature>
<dbReference type="Gene3D" id="2.120.10.30">
    <property type="entry name" value="TolB, C-terminal domain"/>
    <property type="match status" value="1"/>
</dbReference>
<dbReference type="Pfam" id="PF01436">
    <property type="entry name" value="NHL"/>
    <property type="match status" value="10"/>
</dbReference>
<feature type="domain" description="Cadherin-like beta-sandwich-like" evidence="3">
    <location>
        <begin position="2112"/>
        <end position="2202"/>
    </location>
</feature>
<feature type="repeat" description="NHL" evidence="2">
    <location>
        <begin position="107"/>
        <end position="137"/>
    </location>
</feature>
<dbReference type="PANTHER" id="PTHR24104:SF25">
    <property type="entry name" value="PROTEIN LIN-41"/>
    <property type="match status" value="1"/>
</dbReference>
<dbReference type="InterPro" id="IPR025883">
    <property type="entry name" value="Cadherin-like_domain"/>
</dbReference>
<dbReference type="Proteomes" id="UP000215002">
    <property type="component" value="Chromosome"/>
</dbReference>
<feature type="repeat" description="NHL" evidence="2">
    <location>
        <begin position="443"/>
        <end position="473"/>
    </location>
</feature>
<protein>
    <submittedName>
        <fullName evidence="4">Serine/threonine-protein kinase PknD</fullName>
    </submittedName>
</protein>
<dbReference type="InterPro" id="IPR000033">
    <property type="entry name" value="LDLR_classB_rpt"/>
</dbReference>
<keyword evidence="4" id="KW-0418">Kinase</keyword>
<dbReference type="SUPFAM" id="SSF101898">
    <property type="entry name" value="NHL repeat"/>
    <property type="match status" value="5"/>
</dbReference>
<accession>A0A223P2A0</accession>
<organism evidence="4 5">
    <name type="scientific">Mucilaginibacter xinganensis</name>
    <dbReference type="NCBI Taxonomy" id="1234841"/>
    <lineage>
        <taxon>Bacteria</taxon>
        <taxon>Pseudomonadati</taxon>
        <taxon>Bacteroidota</taxon>
        <taxon>Sphingobacteriia</taxon>
        <taxon>Sphingobacteriales</taxon>
        <taxon>Sphingobacteriaceae</taxon>
        <taxon>Mucilaginibacter</taxon>
    </lineage>
</organism>
<feature type="repeat" description="NHL" evidence="2">
    <location>
        <begin position="728"/>
        <end position="768"/>
    </location>
</feature>
<sequence length="2417" mass="240076">MNTRLVNRKAASKIKSNQFTGPYISYTSPQTYVAGTAITPLAPVISGGVAASPAYSSSTTTLGSGFNIPAGIAVDGAGNIYIGDQNNNVVKKIPGGTGTPVVIGTGFNTPDGVAVDAAGNVYVADDGNNLVKKIPVGGGPIITLGSGFLQPFNVAVDGAGNVYVADRGNNAVKEIPVGGGAVITLGSGFVTPTGVAVDAYGNVYVADFGNSAIKKIPVGGGAPVTLGSGFSTPFGVAVDGSGNVFVTDYGNKQVKEIPVSGGPILTVGSGYSFLFGVAVDGSNNVFVTDYGNNAVKEINPVGGYYISPALPAGLSFNNTTGIISGTPAAASPATNYTVTVYNNSGSNTATLNLKVNAVSISYTSPQTYVAGTAITPLAPVISGGVAASPAYSSSTTTLGSGFNIPAGIAVDGAGNIYIGDQNNNVVKKIPGGTGTPVVIGTGFNTPDGVAVDAAGNVYVADDGNNLVKKIPVGGGPIITLGSGFLQPFNVAVDGAGNVYVADRGNNAVKEIPVGGGAVITLGSGFVTPTGVAVDAYGNVYVADFGNSAIKKIPVGGGAPVTLGSGFSTPFGVAVDGSGNVFVTDYGNKQVKEIPVSGGPILTVGSGYSFLFGVAVDGSNNVFVTDYGNNAVKEINPVGGYYISPALPAGLSFNNTTGIISGTPAAASPATNYTVTVYNNSGSNTATLNLKVNAVSISYTSPQTYVAGTAITPLAPVISGGVAASPAYSSSTTTLGSGFNIPAGIAVDGAGNIYIGDQNNNVVKKIPGGTGTPVVIGTGFNTPDGVAVDAAGNVYVADDGNNLVKKIPVGGGPIITLGSGFLQPFNVAVDGAGNVYVADRGNNAVKEIPVGGGAVITLGSGFVTPTGVAVDAYGNVYVADFGNSAIKKIPVGGGAPVTLGSGFSTPFGVAVDGSGNVFVTDYGNKQVKEIPVSGGPILTVGSGYSFLFGVAVDGSNNVFVTDYGNNAVKEINPVGGYYISPALPAGLSFNNTTGIISGTPAAASPATNYTVTVYNNSGSNTATLNLKVNAVSISYTSPQTYVAGTAITPLAPVISGGVAASPAYSSSTTTLGSGFNIPAGIAVDGAGNIYIGDQNNNVVKKIPGGTGTPVVIGTGFNTPDGVAVDAAGNVYVADDGNNLVKKIPVGGGPIITLGSGFLQPFNVAVDGAGNVYVADRGNNAVKEIPVGGGAVITLGSGFVTPTGVAVDAYGNVYVADFGNSAIKKIPVGGGAPVTLGSGFSTPFGVAVDGSGNVFVTDYGNKQVKEIPVSGGPILTVGSGYSFLFGVAVDGSNNVFVTDYGNNAVKEINPVGGYYISPALPAGLSFNNTTGIISGTPAAASPATNYTVTVYNNSGSNTATLNLKVNAVSISYTSPQTYVAGTAITPLAPVISGGVAASPAYSSSTTTLGSGFNIPAGIAVDGAGNIYIGDQNNNVVKKIPGGTGTPVVIGTGFNTPDGVAVDAAGNVYVADDGNNLVKKIPVGGGPIITLGSGFLQPFNVAVDGAGNVYVADRGNNAVKEIPVGGGAVITLGSGFVTPTGVAVDAYGNVYVADFGNSAIKKIPVGGGAPVTLGSGFSTPFGVAVDGSGNVFVTDYGNKQVKEIPVSGGPILTVGSGYSFLFGVAVDGSNNVFVTDYGNNAVKEINPVGGYYISPALPAGLSFNNTTGIISGTPAAASPATNYTVTVYNNSGSNTATLNLKVITGASNTYLTNLAISKGVLSPTFAAGTISYTAIVPNAFSSITLTPTAGDPDATIKVNGAAVVSGTASANLPLVAGKNIISTVVKSSNGAAAKTYTLTMTRAAAGLSTNALLTSIKVTPATPLVTVVGSGYKNYFTSVPNSQTSLQVTSVVQDANATIKVNGTLVASGAPSAAIPLVAGSNVITVIVTAPDSATTKSFIITATRAPASNATLANLKPSKGILSPVFAPGTNAYTTIVPNATTSITVTPTPGDPDATVRVNGVIVAPGAASASQPLVEGTNVINILVTASDAITTQSYTLTVTRAAAGLSTNALLTSLKFSPASTFVTVSGPDYKDYTSAVPNSETSLQVIAVAADANAVIKVNGITVASGVASQVIPLVVGSNIISVVVTAQDNATVKSFVTTVNRAASSNANLANLTISSGTLSPAFASAVTSYTASVANAVSSIKITPTTSDAGATVTVNGTAVASGAASASLPLAIGTNTITTVVTAADASTKTYTLTVTRISNNALLTSLKFSPASAFVTVSGPDYRDYTSAVPNSETSLQVIAVASDANATIKVNGTIVASGVASQVIPLAVGSNVVSVVVTAQDGVTNKSFITTVTRAAASMASQYTETPADSLKTTDESLVVRPAISPNGDGINDVLIISNIEKYPDNKLTIINAAGAEIYQATGYDNINKVFDGHSNKTMALQKPGTYFYQLEYNDKGRAKYKTGYILLKY</sequence>
<dbReference type="GO" id="GO:0016020">
    <property type="term" value="C:membrane"/>
    <property type="evidence" value="ECO:0007669"/>
    <property type="project" value="InterPro"/>
</dbReference>
<dbReference type="InterPro" id="IPR001258">
    <property type="entry name" value="NHL_repeat"/>
</dbReference>
<dbReference type="SMART" id="SM00135">
    <property type="entry name" value="LY"/>
    <property type="match status" value="10"/>
</dbReference>
<dbReference type="GO" id="GO:0005509">
    <property type="term" value="F:calcium ion binding"/>
    <property type="evidence" value="ECO:0007669"/>
    <property type="project" value="InterPro"/>
</dbReference>
<dbReference type="Pfam" id="PF05345">
    <property type="entry name" value="He_PIG"/>
    <property type="match status" value="5"/>
</dbReference>
<feature type="repeat" description="NHL" evidence="2">
    <location>
        <begin position="779"/>
        <end position="809"/>
    </location>
</feature>
<dbReference type="PANTHER" id="PTHR24104">
    <property type="entry name" value="E3 UBIQUITIN-PROTEIN LIGASE NHLRC1-RELATED"/>
    <property type="match status" value="1"/>
</dbReference>
<feature type="repeat" description="NHL" evidence="2">
    <location>
        <begin position="1533"/>
        <end position="1563"/>
    </location>
</feature>
<feature type="repeat" description="NHL" evidence="2">
    <location>
        <begin position="861"/>
        <end position="891"/>
    </location>
</feature>
<dbReference type="PROSITE" id="PS51125">
    <property type="entry name" value="NHL"/>
    <property type="match status" value="15"/>
</dbReference>
<dbReference type="SUPFAM" id="SSF49313">
    <property type="entry name" value="Cadherin-like"/>
    <property type="match status" value="5"/>
</dbReference>
<gene>
    <name evidence="4" type="ORF">MuYL_4394</name>
</gene>
<dbReference type="KEGG" id="muc:MuYL_4394"/>
<dbReference type="Gene3D" id="2.40.10.500">
    <property type="match status" value="12"/>
</dbReference>
<feature type="repeat" description="NHL" evidence="2">
    <location>
        <begin position="1064"/>
        <end position="1104"/>
    </location>
</feature>